<dbReference type="AlphaFoldDB" id="A0A0K2UVT0"/>
<dbReference type="InterPro" id="IPR006073">
    <property type="entry name" value="GTP-bd"/>
</dbReference>
<protein>
    <recommendedName>
        <fullName evidence="1">G domain-containing protein</fullName>
    </recommendedName>
</protein>
<evidence type="ECO:0000313" key="2">
    <source>
        <dbReference type="EMBL" id="CDW41806.1"/>
    </source>
</evidence>
<dbReference type="PANTHER" id="PTHR46406:SF1">
    <property type="entry name" value="NITRIC OXIDE-ASSOCIATED PROTEIN 1"/>
    <property type="match status" value="1"/>
</dbReference>
<accession>A0A0K2UVT0</accession>
<proteinExistence type="predicted"/>
<reference evidence="2" key="1">
    <citation type="submission" date="2014-05" db="EMBL/GenBank/DDBJ databases">
        <authorList>
            <person name="Chronopoulou M."/>
        </authorList>
    </citation>
    <scope>NUCLEOTIDE SEQUENCE</scope>
    <source>
        <tissue evidence="2">Whole organism</tissue>
    </source>
</reference>
<dbReference type="Gene3D" id="3.40.50.300">
    <property type="entry name" value="P-loop containing nucleotide triphosphate hydrolases"/>
    <property type="match status" value="1"/>
</dbReference>
<gene>
    <name evidence="2" type="primary">Dana\GF12654</name>
</gene>
<dbReference type="EMBL" id="HACA01024445">
    <property type="protein sequence ID" value="CDW41806.1"/>
    <property type="molecule type" value="Transcribed_RNA"/>
</dbReference>
<dbReference type="OrthoDB" id="1696305at2759"/>
<dbReference type="InterPro" id="IPR027417">
    <property type="entry name" value="P-loop_NTPase"/>
</dbReference>
<sequence length="538" mass="60678">MFRFGTPNPSIRPSKIPCGGCGAHLHCSDSKMPGYLPSELFEKRMLTVCQRCYVLKRYNVALKLNVSPEDYPKTIEHIKNEKEALIVLVVDMADYPSSVWPGILDIIGSNKPIILVGNKIDLLPQDSTNYLQHVEHCMVNGFRTKCSKNDLTFNIVDKVLISAMTGYNVETLIDKIFKNIYSPRNKILSKETRQASIKKIYLIGSTNVGKSSIFNMLMDSDLCKVQAHDKVEKASVTPVPGTTLNLLKFPITRPDPSRMNERTSRLARDASILSVIEKQRMQELIVSKDLKYAAPVGLVGRTFGQDKSINVMDFSFTGGNKVEEILPKRLNPKSHDFADGRWFYDTPGTVSHDQVINLLTQEELQTILPQHTIQPRSFLIRIGQSVLLGGIARLDVVQGPDITKFRHPLRITVFCSSALPINILETCYVEKFIQKYSHQLKVPSANKSRLAKLLKMDFKEFVADSSKQETCVDIVLSSIGWISCFPMRQYAFDLKAWTPGAKGLDLRNPALLPYAYYLRGNRINGTPTFKNEDIFLPK</sequence>
<organism evidence="2">
    <name type="scientific">Lepeophtheirus salmonis</name>
    <name type="common">Salmon louse</name>
    <name type="synonym">Caligus salmonis</name>
    <dbReference type="NCBI Taxonomy" id="72036"/>
    <lineage>
        <taxon>Eukaryota</taxon>
        <taxon>Metazoa</taxon>
        <taxon>Ecdysozoa</taxon>
        <taxon>Arthropoda</taxon>
        <taxon>Crustacea</taxon>
        <taxon>Multicrustacea</taxon>
        <taxon>Hexanauplia</taxon>
        <taxon>Copepoda</taxon>
        <taxon>Siphonostomatoida</taxon>
        <taxon>Caligidae</taxon>
        <taxon>Lepeophtheirus</taxon>
    </lineage>
</organism>
<name>A0A0K2UVT0_LEPSM</name>
<dbReference type="CDD" id="cd01855">
    <property type="entry name" value="YqeH"/>
    <property type="match status" value="1"/>
</dbReference>
<dbReference type="GO" id="GO:0005525">
    <property type="term" value="F:GTP binding"/>
    <property type="evidence" value="ECO:0007669"/>
    <property type="project" value="InterPro"/>
</dbReference>
<dbReference type="SUPFAM" id="SSF52540">
    <property type="entry name" value="P-loop containing nucleoside triphosphate hydrolases"/>
    <property type="match status" value="1"/>
</dbReference>
<evidence type="ECO:0000259" key="1">
    <source>
        <dbReference type="Pfam" id="PF01926"/>
    </source>
</evidence>
<dbReference type="InterPro" id="IPR052807">
    <property type="entry name" value="Mito_transl_resp_regulator"/>
</dbReference>
<dbReference type="Pfam" id="PF01926">
    <property type="entry name" value="MMR_HSR1"/>
    <property type="match status" value="1"/>
</dbReference>
<dbReference type="PANTHER" id="PTHR46406">
    <property type="entry name" value="NITRIC OXIDE-ASSOCIATED PROTEIN 1"/>
    <property type="match status" value="1"/>
</dbReference>
<feature type="domain" description="G" evidence="1">
    <location>
        <begin position="199"/>
        <end position="252"/>
    </location>
</feature>